<evidence type="ECO:0000313" key="9">
    <source>
        <dbReference type="Proteomes" id="UP000038750"/>
    </source>
</evidence>
<dbReference type="EMBL" id="CPZJ01000026">
    <property type="protein sequence ID" value="CNG66205.1"/>
    <property type="molecule type" value="Genomic_DNA"/>
</dbReference>
<evidence type="ECO:0000256" key="3">
    <source>
        <dbReference type="ARBA" id="ARBA00022913"/>
    </source>
</evidence>
<sequence length="627" mass="64757">MSKDKLHSNYDSVQEQTGIFAGKGGFDVKVGEHTQLDGAVIGSTATADKNTLDTGTLGFSNIENKADFKAEHQGGSLSTGGPVGSDLLSNLGSVVLSGLGNDGHAEGTTQAAVSEGTITIRDTDKQQQNVDDLSRDTDNANGSIGPIFDKEKEQNRLREAQLIGEIGGQAMDIARTQGDIIATKAANERMKNVTPEDIAAAEKQWKKANPDKVPTAEDINNQIYQTAYNQAFNESGLGTGGAVQRAMQAATAAVQGLSGGNMAAALANGAAPYLTKLIADTLPDDPVSRTLAHAVVNAALAAAQGNNALVGAGGAVTGELIGMIALNAYGKPVSELSETEKQKVSALATLAAGLAGGLIGDSTADTVAGAQTGKTVVENNSLSGDQARESVKQVTSNLKDQVRDKLGEGTLSAIVNSIIGAAADTGDAVLGGADYGADAAMALTSCAMGDSYCTKALSDLSGKNQAAADTLKALMKSETWEAVAGQVKEAAQGNQLALEATGGMLAGLFLPGKKVPGITTGIISESVAFSAKQLDKKFKHAADFGVITTKKNGETIAEYQAAIKSHLDTKTTYEHGTYLLVPESKVFFNPQTNNVVVVDKSGNFVSGWKLDPQTKQYENFINNGTLR</sequence>
<dbReference type="Proteomes" id="UP000038750">
    <property type="component" value="Unassembled WGS sequence"/>
</dbReference>
<evidence type="ECO:0000313" key="8">
    <source>
        <dbReference type="EMBL" id="CNG66205.1"/>
    </source>
</evidence>
<proteinExistence type="predicted"/>
<protein>
    <submittedName>
        <fullName evidence="8">Adhesin/hemagglutinin</fullName>
    </submittedName>
</protein>
<dbReference type="InterPro" id="IPR006914">
    <property type="entry name" value="VENN_dom"/>
</dbReference>
<dbReference type="InterPro" id="IPR024440">
    <property type="entry name" value="ColicinD_C"/>
</dbReference>
<accession>A0A0T9N0C8</accession>
<evidence type="ECO:0000256" key="4">
    <source>
        <dbReference type="ARBA" id="ARBA00023026"/>
    </source>
</evidence>
<evidence type="ECO:0000256" key="5">
    <source>
        <dbReference type="SAM" id="MobiDB-lite"/>
    </source>
</evidence>
<reference evidence="8 9" key="1">
    <citation type="submission" date="2015-03" db="EMBL/GenBank/DDBJ databases">
        <authorList>
            <person name="Murphy D."/>
        </authorList>
    </citation>
    <scope>NUCLEOTIDE SEQUENCE [LARGE SCALE GENOMIC DNA]</scope>
    <source>
        <strain evidence="8 9">BR165/97</strain>
    </source>
</reference>
<keyword evidence="3" id="KW-1266">Target cell cytoplasm</keyword>
<keyword evidence="2" id="KW-0800">Toxin</keyword>
<comment type="subcellular location">
    <subcellularLocation>
        <location evidence="1">Target cell</location>
        <location evidence="1">Target cell cytoplasm</location>
    </subcellularLocation>
</comment>
<dbReference type="GO" id="GO:0090729">
    <property type="term" value="F:toxin activity"/>
    <property type="evidence" value="ECO:0007669"/>
    <property type="project" value="UniProtKB-KW"/>
</dbReference>
<dbReference type="Pfam" id="PF04829">
    <property type="entry name" value="PT-VENN"/>
    <property type="match status" value="1"/>
</dbReference>
<organism evidence="8 9">
    <name type="scientific">Yersinia intermedia</name>
    <dbReference type="NCBI Taxonomy" id="631"/>
    <lineage>
        <taxon>Bacteria</taxon>
        <taxon>Pseudomonadati</taxon>
        <taxon>Pseudomonadota</taxon>
        <taxon>Gammaproteobacteria</taxon>
        <taxon>Enterobacterales</taxon>
        <taxon>Yersiniaceae</taxon>
        <taxon>Yersinia</taxon>
    </lineage>
</organism>
<dbReference type="Gene3D" id="3.10.450.200">
    <property type="match status" value="1"/>
</dbReference>
<dbReference type="SUPFAM" id="SSF102824">
    <property type="entry name" value="Colicin D/E5 nuclease domain"/>
    <property type="match status" value="1"/>
</dbReference>
<feature type="domain" description="VENN motif-containing" evidence="6">
    <location>
        <begin position="333"/>
        <end position="383"/>
    </location>
</feature>
<dbReference type="Pfam" id="PF11429">
    <property type="entry name" value="Colicin_D"/>
    <property type="match status" value="1"/>
</dbReference>
<feature type="region of interest" description="Disordered" evidence="5">
    <location>
        <begin position="106"/>
        <end position="152"/>
    </location>
</feature>
<dbReference type="InterPro" id="IPR037178">
    <property type="entry name" value="ColicinD_C_sf"/>
</dbReference>
<evidence type="ECO:0000259" key="7">
    <source>
        <dbReference type="Pfam" id="PF11429"/>
    </source>
</evidence>
<dbReference type="InterPro" id="IPR038233">
    <property type="entry name" value="Colicin_D/E5_nuclease"/>
</dbReference>
<evidence type="ECO:0000256" key="1">
    <source>
        <dbReference type="ARBA" id="ARBA00004219"/>
    </source>
</evidence>
<evidence type="ECO:0000259" key="6">
    <source>
        <dbReference type="Pfam" id="PF04829"/>
    </source>
</evidence>
<keyword evidence="4" id="KW-0843">Virulence</keyword>
<gene>
    <name evidence="8" type="primary">cda</name>
    <name evidence="8" type="ORF">ERS008530_04337</name>
</gene>
<name>A0A0T9N0C8_YERIN</name>
<feature type="domain" description="Colicin D C-terminal" evidence="7">
    <location>
        <begin position="533"/>
        <end position="614"/>
    </location>
</feature>
<dbReference type="GO" id="GO:0004540">
    <property type="term" value="F:RNA nuclease activity"/>
    <property type="evidence" value="ECO:0007669"/>
    <property type="project" value="InterPro"/>
</dbReference>
<evidence type="ECO:0000256" key="2">
    <source>
        <dbReference type="ARBA" id="ARBA00022656"/>
    </source>
</evidence>
<dbReference type="AlphaFoldDB" id="A0A0T9N0C8"/>